<dbReference type="PANTHER" id="PTHR43194">
    <property type="entry name" value="HYDROLASE ALPHA/BETA FOLD FAMILY"/>
    <property type="match status" value="1"/>
</dbReference>
<dbReference type="InterPro" id="IPR000073">
    <property type="entry name" value="AB_hydrolase_1"/>
</dbReference>
<dbReference type="PANTHER" id="PTHR43194:SF2">
    <property type="entry name" value="PEROXISOMAL MEMBRANE PROTEIN LPX1"/>
    <property type="match status" value="1"/>
</dbReference>
<accession>A0A6G3STJ1</accession>
<feature type="domain" description="AB hydrolase-1" evidence="1">
    <location>
        <begin position="25"/>
        <end position="241"/>
    </location>
</feature>
<keyword evidence="2" id="KW-0378">Hydrolase</keyword>
<dbReference type="InterPro" id="IPR029058">
    <property type="entry name" value="AB_hydrolase_fold"/>
</dbReference>
<evidence type="ECO:0000259" key="1">
    <source>
        <dbReference type="Pfam" id="PF12697"/>
    </source>
</evidence>
<comment type="caution">
    <text evidence="2">The sequence shown here is derived from an EMBL/GenBank/DDBJ whole genome shotgun (WGS) entry which is preliminary data.</text>
</comment>
<dbReference type="AlphaFoldDB" id="A0A6G3STJ1"/>
<reference evidence="2" key="1">
    <citation type="submission" date="2020-01" db="EMBL/GenBank/DDBJ databases">
        <title>Insect and environment-associated Actinomycetes.</title>
        <authorList>
            <person name="Currrie C."/>
            <person name="Chevrette M."/>
            <person name="Carlson C."/>
            <person name="Stubbendieck R."/>
            <person name="Wendt-Pienkowski E."/>
        </authorList>
    </citation>
    <scope>NUCLEOTIDE SEQUENCE</scope>
    <source>
        <strain evidence="2">SID505</strain>
    </source>
</reference>
<organism evidence="2">
    <name type="scientific">Streptomyces anulatus</name>
    <name type="common">Streptomyces chrysomallus</name>
    <dbReference type="NCBI Taxonomy" id="1892"/>
    <lineage>
        <taxon>Bacteria</taxon>
        <taxon>Bacillati</taxon>
        <taxon>Actinomycetota</taxon>
        <taxon>Actinomycetes</taxon>
        <taxon>Kitasatosporales</taxon>
        <taxon>Streptomycetaceae</taxon>
        <taxon>Streptomyces</taxon>
    </lineage>
</organism>
<evidence type="ECO:0000313" key="2">
    <source>
        <dbReference type="EMBL" id="NEB85975.1"/>
    </source>
</evidence>
<dbReference type="EMBL" id="JAAGMK010000499">
    <property type="protein sequence ID" value="NEB85975.1"/>
    <property type="molecule type" value="Genomic_DNA"/>
</dbReference>
<gene>
    <name evidence="2" type="ORF">G3I43_17590</name>
</gene>
<sequence>MPEIELKRGPVEYRRIAGRDDLAPLVFLHEGLGCVAMWGRFPDALARASGRPALVYSRHGYGGSGPARTPRPVTYMREEATDVLPELLDRLGLERPVLVGHSDGASIALLHAGVRPVSALVLIAPHVFVEPETLAGIVAARAAYRDGPLAGRLAGFHEDPDTAFHSWADVWLSPAFRDWNIEDELHGVEAPVLLIQGEHDQYGTVRQLHAVERGVAGPARLVEPAGCGHSPHLERPGETLEAVAGFLADEVTAARRPRTPAPTS</sequence>
<dbReference type="GO" id="GO:0016787">
    <property type="term" value="F:hydrolase activity"/>
    <property type="evidence" value="ECO:0007669"/>
    <property type="project" value="UniProtKB-KW"/>
</dbReference>
<protein>
    <submittedName>
        <fullName evidence="2">Alpha/beta hydrolase</fullName>
    </submittedName>
</protein>
<dbReference type="InterPro" id="IPR050228">
    <property type="entry name" value="Carboxylesterase_BioH"/>
</dbReference>
<dbReference type="Gene3D" id="3.40.50.1820">
    <property type="entry name" value="alpha/beta hydrolase"/>
    <property type="match status" value="1"/>
</dbReference>
<proteinExistence type="predicted"/>
<dbReference type="Pfam" id="PF12697">
    <property type="entry name" value="Abhydrolase_6"/>
    <property type="match status" value="1"/>
</dbReference>
<dbReference type="RefSeq" id="WP_052658829.1">
    <property type="nucleotide sequence ID" value="NZ_CBDRIV010000006.1"/>
</dbReference>
<dbReference type="SUPFAM" id="SSF53474">
    <property type="entry name" value="alpha/beta-Hydrolases"/>
    <property type="match status" value="1"/>
</dbReference>
<name>A0A6G3STJ1_STRAQ</name>